<dbReference type="Proteomes" id="UP000095286">
    <property type="component" value="Unplaced"/>
</dbReference>
<organism evidence="1 2">
    <name type="scientific">Rhabditophanes sp. KR3021</name>
    <dbReference type="NCBI Taxonomy" id="114890"/>
    <lineage>
        <taxon>Eukaryota</taxon>
        <taxon>Metazoa</taxon>
        <taxon>Ecdysozoa</taxon>
        <taxon>Nematoda</taxon>
        <taxon>Chromadorea</taxon>
        <taxon>Rhabditida</taxon>
        <taxon>Tylenchina</taxon>
        <taxon>Panagrolaimomorpha</taxon>
        <taxon>Strongyloidoidea</taxon>
        <taxon>Alloionematidae</taxon>
        <taxon>Rhabditophanes</taxon>
    </lineage>
</organism>
<dbReference type="WBParaSite" id="RSKR_0000486050.1">
    <property type="protein sequence ID" value="RSKR_0000486050.1"/>
    <property type="gene ID" value="RSKR_0000486050"/>
</dbReference>
<sequence>MLEFDEDLYDTIIAIESCIAITMNISAFIWMHIQPKQKSKEFTRISFPLIGSANRGLCTYGGTMLCTYMTTTALTSIHYIIFPICIAYLLRFNVFVRKKHKYYRANWEKVLHFYLWGILPVVFVPTSYLYLIPDEDIRQFKGLTLEIYDKYTSDGFILVLFDANSLRLSSLALWVNVFSELTFLVCAIFYYYIPLELALRKAMKESRFDTARIIKSNIVKLRVIIVIPAVLAVTPLMITMGMAMLFTDNLLRYCLALMRYLSLPLVLIFFMASSINSVYQSYNFKKRKTPIVRKNKISSTPDRFNHVKKSNI</sequence>
<evidence type="ECO:0000313" key="1">
    <source>
        <dbReference type="Proteomes" id="UP000095286"/>
    </source>
</evidence>
<protein>
    <submittedName>
        <fullName evidence="2">G_PROTEIN_RECEP_F1_2 domain-containing protein</fullName>
    </submittedName>
</protein>
<evidence type="ECO:0000313" key="2">
    <source>
        <dbReference type="WBParaSite" id="RSKR_0000486050.1"/>
    </source>
</evidence>
<reference evidence="2" key="1">
    <citation type="submission" date="2016-11" db="UniProtKB">
        <authorList>
            <consortium name="WormBaseParasite"/>
        </authorList>
    </citation>
    <scope>IDENTIFICATION</scope>
    <source>
        <strain evidence="2">KR3021</strain>
    </source>
</reference>
<proteinExistence type="predicted"/>
<accession>A0AC35TX38</accession>
<name>A0AC35TX38_9BILA</name>